<evidence type="ECO:0000256" key="8">
    <source>
        <dbReference type="ARBA" id="ARBA00022741"/>
    </source>
</evidence>
<dbReference type="GO" id="GO:1902850">
    <property type="term" value="P:microtubule cytoskeleton organization involved in mitosis"/>
    <property type="evidence" value="ECO:0007669"/>
    <property type="project" value="UniProtKB-ARBA"/>
</dbReference>
<dbReference type="GeneID" id="59326991"/>
<dbReference type="GO" id="GO:0005938">
    <property type="term" value="C:cell cortex"/>
    <property type="evidence" value="ECO:0007669"/>
    <property type="project" value="UniProtKB-ARBA"/>
</dbReference>
<dbReference type="GO" id="GO:0000235">
    <property type="term" value="C:astral microtubule"/>
    <property type="evidence" value="ECO:0007669"/>
    <property type="project" value="UniProtKB-ARBA"/>
</dbReference>
<keyword evidence="7" id="KW-0677">Repeat</keyword>
<dbReference type="InterPro" id="IPR042222">
    <property type="entry name" value="Dynein_2_N"/>
</dbReference>
<evidence type="ECO:0000256" key="11">
    <source>
        <dbReference type="ARBA" id="ARBA00023054"/>
    </source>
</evidence>
<dbReference type="Gene3D" id="1.20.1280.160">
    <property type="match status" value="1"/>
</dbReference>
<dbReference type="PANTHER" id="PTHR45703:SF36">
    <property type="entry name" value="DYNEIN HEAVY CHAIN, CYTOPLASMIC"/>
    <property type="match status" value="1"/>
</dbReference>
<dbReference type="GO" id="GO:0005816">
    <property type="term" value="C:spindle pole body"/>
    <property type="evidence" value="ECO:0007669"/>
    <property type="project" value="UniProtKB-ARBA"/>
</dbReference>
<dbReference type="Gene3D" id="1.10.472.130">
    <property type="match status" value="1"/>
</dbReference>
<keyword evidence="12" id="KW-0505">Motor protein</keyword>
<keyword evidence="13" id="KW-0206">Cytoskeleton</keyword>
<dbReference type="Gene3D" id="1.10.287.2620">
    <property type="match status" value="1"/>
</dbReference>
<feature type="coiled-coil region" evidence="16">
    <location>
        <begin position="3030"/>
        <end position="3057"/>
    </location>
</feature>
<dbReference type="CDD" id="cd00009">
    <property type="entry name" value="AAA"/>
    <property type="match status" value="1"/>
</dbReference>
<evidence type="ECO:0000256" key="12">
    <source>
        <dbReference type="ARBA" id="ARBA00023175"/>
    </source>
</evidence>
<dbReference type="Gene3D" id="1.20.920.30">
    <property type="match status" value="1"/>
</dbReference>
<dbReference type="InterPro" id="IPR035706">
    <property type="entry name" value="AAA_9"/>
</dbReference>
<dbReference type="Pfam" id="PF18198">
    <property type="entry name" value="AAA_lid_11"/>
    <property type="match status" value="1"/>
</dbReference>
<protein>
    <recommendedName>
        <fullName evidence="3">Dynein heavy chain, cytoplasmic</fullName>
    </recommendedName>
    <alternativeName>
        <fullName evidence="14">Dynein heavy chain, cytosolic</fullName>
    </alternativeName>
</protein>
<dbReference type="GO" id="GO:0000741">
    <property type="term" value="P:karyogamy"/>
    <property type="evidence" value="ECO:0007669"/>
    <property type="project" value="UniProtKB-KW"/>
</dbReference>
<dbReference type="OrthoDB" id="447173at2759"/>
<dbReference type="PANTHER" id="PTHR45703">
    <property type="entry name" value="DYNEIN HEAVY CHAIN"/>
    <property type="match status" value="1"/>
</dbReference>
<gene>
    <name evidence="18" type="ORF">HG536_0F01010</name>
</gene>
<dbReference type="InterPro" id="IPR054354">
    <property type="entry name" value="DYNC2H1-like_lid"/>
</dbReference>
<keyword evidence="11 16" id="KW-0175">Coiled coil</keyword>
<dbReference type="Gene3D" id="1.20.140.100">
    <property type="entry name" value="Dynein heavy chain, N-terminal domain 2"/>
    <property type="match status" value="1"/>
</dbReference>
<dbReference type="InterPro" id="IPR026983">
    <property type="entry name" value="DHC"/>
</dbReference>
<dbReference type="GO" id="GO:0008569">
    <property type="term" value="F:minus-end-directed microtubule motor activity"/>
    <property type="evidence" value="ECO:0007669"/>
    <property type="project" value="InterPro"/>
</dbReference>
<evidence type="ECO:0000256" key="16">
    <source>
        <dbReference type="SAM" id="Coils"/>
    </source>
</evidence>
<reference evidence="18 19" key="1">
    <citation type="submission" date="2020-06" db="EMBL/GenBank/DDBJ databases">
        <title>The yeast mating-type switching endonuclease HO is a domesticated member of an unorthodox homing genetic element family.</title>
        <authorList>
            <person name="Coughlan A.Y."/>
            <person name="Lombardi L."/>
            <person name="Braun-Galleani S."/>
            <person name="Martos A.R."/>
            <person name="Galeote V."/>
            <person name="Bigey F."/>
            <person name="Dequin S."/>
            <person name="Byrne K.P."/>
            <person name="Wolfe K.H."/>
        </authorList>
    </citation>
    <scope>NUCLEOTIDE SEQUENCE [LARGE SCALE GENOMIC DNA]</scope>
    <source>
        <strain evidence="18 19">CBS764</strain>
    </source>
</reference>
<proteinExistence type="inferred from homology"/>
<dbReference type="SMART" id="SM00382">
    <property type="entry name" value="AAA"/>
    <property type="match status" value="2"/>
</dbReference>
<dbReference type="InterPro" id="IPR027417">
    <property type="entry name" value="P-loop_NTPase"/>
</dbReference>
<dbReference type="EMBL" id="CP059251">
    <property type="protein sequence ID" value="QLL33776.1"/>
    <property type="molecule type" value="Genomic_DNA"/>
</dbReference>
<accession>A0A7G3ZJU0</accession>
<evidence type="ECO:0000256" key="9">
    <source>
        <dbReference type="ARBA" id="ARBA00022840"/>
    </source>
</evidence>
<dbReference type="Pfam" id="PF12780">
    <property type="entry name" value="AAA_8"/>
    <property type="match status" value="1"/>
</dbReference>
<dbReference type="Pfam" id="PF03028">
    <property type="entry name" value="Dynein_heavy"/>
    <property type="match status" value="1"/>
</dbReference>
<keyword evidence="9" id="KW-0067">ATP-binding</keyword>
<dbReference type="InterPro" id="IPR004273">
    <property type="entry name" value="Dynein_heavy_D6_P-loop"/>
</dbReference>
<dbReference type="GO" id="GO:0005524">
    <property type="term" value="F:ATP binding"/>
    <property type="evidence" value="ECO:0007669"/>
    <property type="project" value="UniProtKB-KW"/>
</dbReference>
<dbReference type="InterPro" id="IPR041658">
    <property type="entry name" value="AAA_lid_11"/>
</dbReference>
<name>A0A7G3ZJU0_9SACH</name>
<evidence type="ECO:0000259" key="17">
    <source>
        <dbReference type="SMART" id="SM00382"/>
    </source>
</evidence>
<evidence type="ECO:0000256" key="3">
    <source>
        <dbReference type="ARBA" id="ARBA00022197"/>
    </source>
</evidence>
<dbReference type="GO" id="GO:0045505">
    <property type="term" value="F:dynein intermediate chain binding"/>
    <property type="evidence" value="ECO:0007669"/>
    <property type="project" value="InterPro"/>
</dbReference>
<dbReference type="Proteomes" id="UP000515788">
    <property type="component" value="Chromosome 6"/>
</dbReference>
<dbReference type="InterPro" id="IPR043157">
    <property type="entry name" value="Dynein_AAA1S"/>
</dbReference>
<keyword evidence="19" id="KW-1185">Reference proteome</keyword>
<dbReference type="GO" id="GO:0030473">
    <property type="term" value="P:nuclear migration along microtubule"/>
    <property type="evidence" value="ECO:0007669"/>
    <property type="project" value="UniProtKB-ARBA"/>
</dbReference>
<evidence type="ECO:0000313" key="18">
    <source>
        <dbReference type="EMBL" id="QLL33776.1"/>
    </source>
</evidence>
<dbReference type="InterPro" id="IPR024743">
    <property type="entry name" value="Dynein_HC_stalk"/>
</dbReference>
<dbReference type="FunFam" id="3.40.50.300:FF:002357">
    <property type="entry name" value="Glutathione S-transferase class-mu 26 kDa isozyme"/>
    <property type="match status" value="1"/>
</dbReference>
<keyword evidence="4" id="KW-0415">Karyogamy</keyword>
<evidence type="ECO:0000256" key="10">
    <source>
        <dbReference type="ARBA" id="ARBA00023017"/>
    </source>
</evidence>
<evidence type="ECO:0000256" key="13">
    <source>
        <dbReference type="ARBA" id="ARBA00023212"/>
    </source>
</evidence>
<evidence type="ECO:0000256" key="7">
    <source>
        <dbReference type="ARBA" id="ARBA00022737"/>
    </source>
</evidence>
<evidence type="ECO:0000256" key="2">
    <source>
        <dbReference type="ARBA" id="ARBA00008887"/>
    </source>
</evidence>
<keyword evidence="6" id="KW-0493">Microtubule</keyword>
<feature type="domain" description="AAA+ ATPase" evidence="17">
    <location>
        <begin position="1775"/>
        <end position="1915"/>
    </location>
</feature>
<organism evidence="18 19">
    <name type="scientific">Torulaspora globosa</name>
    <dbReference type="NCBI Taxonomy" id="48254"/>
    <lineage>
        <taxon>Eukaryota</taxon>
        <taxon>Fungi</taxon>
        <taxon>Dikarya</taxon>
        <taxon>Ascomycota</taxon>
        <taxon>Saccharomycotina</taxon>
        <taxon>Saccharomycetes</taxon>
        <taxon>Saccharomycetales</taxon>
        <taxon>Saccharomycetaceae</taxon>
        <taxon>Torulaspora</taxon>
    </lineage>
</organism>
<dbReference type="RefSeq" id="XP_037140450.1">
    <property type="nucleotide sequence ID" value="XM_037284554.1"/>
</dbReference>
<dbReference type="Pfam" id="PF12777">
    <property type="entry name" value="MT"/>
    <property type="match status" value="1"/>
</dbReference>
<keyword evidence="5" id="KW-0963">Cytoplasm</keyword>
<feature type="coiled-coil region" evidence="16">
    <location>
        <begin position="3232"/>
        <end position="3301"/>
    </location>
</feature>
<feature type="domain" description="AAA+ ATPase" evidence="17">
    <location>
        <begin position="2405"/>
        <end position="2555"/>
    </location>
</feature>
<dbReference type="Gene3D" id="1.20.58.1120">
    <property type="match status" value="1"/>
</dbReference>
<dbReference type="Gene3D" id="1.10.8.710">
    <property type="match status" value="1"/>
</dbReference>
<keyword evidence="8" id="KW-0547">Nucleotide-binding</keyword>
<dbReference type="KEGG" id="tgb:HG536_0F01010"/>
<evidence type="ECO:0000256" key="5">
    <source>
        <dbReference type="ARBA" id="ARBA00022490"/>
    </source>
</evidence>
<keyword evidence="10" id="KW-0243">Dynein</keyword>
<dbReference type="Gene3D" id="1.10.8.720">
    <property type="entry name" value="Region D6 of dynein motor"/>
    <property type="match status" value="1"/>
</dbReference>
<dbReference type="GO" id="GO:0051959">
    <property type="term" value="F:dynein light intermediate chain binding"/>
    <property type="evidence" value="ECO:0007669"/>
    <property type="project" value="InterPro"/>
</dbReference>
<evidence type="ECO:0000256" key="6">
    <source>
        <dbReference type="ARBA" id="ARBA00022701"/>
    </source>
</evidence>
<dbReference type="Gene3D" id="3.40.50.300">
    <property type="entry name" value="P-loop containing nucleotide triphosphate hydrolases"/>
    <property type="match status" value="5"/>
</dbReference>
<dbReference type="Gene3D" id="1.20.920.20">
    <property type="match status" value="1"/>
</dbReference>
<evidence type="ECO:0000256" key="14">
    <source>
        <dbReference type="ARBA" id="ARBA00033439"/>
    </source>
</evidence>
<feature type="coiled-coil region" evidence="16">
    <location>
        <begin position="573"/>
        <end position="600"/>
    </location>
</feature>
<dbReference type="Pfam" id="PF12775">
    <property type="entry name" value="AAA_7"/>
    <property type="match status" value="1"/>
</dbReference>
<evidence type="ECO:0000256" key="4">
    <source>
        <dbReference type="ARBA" id="ARBA00022459"/>
    </source>
</evidence>
<comment type="subcellular location">
    <subcellularLocation>
        <location evidence="1">Cytoplasm</location>
        <location evidence="1">Cytoskeleton</location>
    </subcellularLocation>
</comment>
<dbReference type="InterPro" id="IPR035699">
    <property type="entry name" value="AAA_6"/>
</dbReference>
<dbReference type="Pfam" id="PF12774">
    <property type="entry name" value="AAA_6"/>
    <property type="match status" value="1"/>
</dbReference>
<dbReference type="Pfam" id="PF22597">
    <property type="entry name" value="DYN_lid"/>
    <property type="match status" value="1"/>
</dbReference>
<dbReference type="InterPro" id="IPR042219">
    <property type="entry name" value="AAA_lid_11_sf"/>
</dbReference>
<dbReference type="InterPro" id="IPR013594">
    <property type="entry name" value="Dynein_heavy_tail"/>
</dbReference>
<dbReference type="Pfam" id="PF12781">
    <property type="entry name" value="AAA_9"/>
    <property type="match status" value="1"/>
</dbReference>
<dbReference type="InterPro" id="IPR003593">
    <property type="entry name" value="AAA+_ATPase"/>
</dbReference>
<dbReference type="InterPro" id="IPR042228">
    <property type="entry name" value="Dynein_linker_3"/>
</dbReference>
<dbReference type="GO" id="GO:0005868">
    <property type="term" value="C:cytoplasmic dynein complex"/>
    <property type="evidence" value="ECO:0007669"/>
    <property type="project" value="UniProtKB-ARBA"/>
</dbReference>
<evidence type="ECO:0000256" key="1">
    <source>
        <dbReference type="ARBA" id="ARBA00004245"/>
    </source>
</evidence>
<dbReference type="Pfam" id="PF08385">
    <property type="entry name" value="DHC_N1"/>
    <property type="match status" value="1"/>
</dbReference>
<sequence>MNDDDDSLVHELIRYCVLNIARLGKVNGDAEQWLTKEFNSRFVGKVRSFLFGENGAIWKTVLLVAFDKEHSELFVSIDDEPAGRVFPVLLFLKDKRFIDSRLTLESQISSIILPDEVAIKAITFLLGNGPSHAVEPVSKEGSHDDATESYSDRKRSLNDFEISLRSVNGPLAVLDLVSEAHHKIKDIVSKGANEDNYLSFVEPELIQEPSFLNALQATANGWLRTVKTVCQAEKGVRHDWVFDEVQYWSTVQETLVSIEKQLQSQEVKITMCILVSSRRWHNVLGFPSDSGLTGKLQRVREYDRFLSSIPLRTLKSSNNMEDVRREMDCIAAALKKFRFTQYPADRFALLLEQVSHEVQDAILRVSPNLFNASYISFSEHEGAILKAIDQWDGIIEESKIHLREVIRRRGDLGSFATSLKPCTNNLRDAVKELAAFRKRHYCFSQALKSIDYVDYLKDLDFVYEPINVLQNTSLVKWIESRNSYNQRLGLIEEKLIKLWKKKLNQDNSSGDIINQYTSFAPLMAFNPKLMSVMKNCQKELLNSVKQELTILSAKINQTDQLKQALMLKGLSSMSAALVERSQLNNRMQQLQNRCEMLLGRDWKKLPGGKMLLPIFKELIQKTDLGAIFEHWKGSIIKGDIEELQSPRLKIIRNQDQKYELSVNFENVQNAIFGEVKTFVFLGFEVPNDIIRLADRYEQARLSAVSMLGQVQIFLSVICELDSRPFTAILLERHLVHIWNLILNAAITPWSGFEDDREIGNSEPIENSIPVQLEKGVSHLVTSFHQFEISEARLSNSLRELSRSRGEVEALLQIISSVQLTIVQVESLQPQGIDKLILSLNSSIEKILVESSRHQLHDLTCDIPIITVSFESQNLTFSPCITELKIRWIRAVEAIVTKSASLPRISLEHPPIGSPKSFELSYLIRDDVFRTLQHIEKKCLRALTQFERLKIVETLCDLPESDIEEYIGSDINVCLDLLASLIESHTGLEKFRSKNNGELILRFASLDYRLSVTRELDYWRKVLIRLLLKLYEEEATKLDQDLRVDLKDLEKHFSSHLSLATISSILGAANRIKSSYPMRCQLLRSFSACEAIFLKFHLELACDHVFLDQLESDAKALEDRLQAVDEFIESNRKSVIHLLDSKEISLSEQSYSLLNDWQITKQALGGMKSIDALHMIKTFRNMFKNIADESEQLYCCSKSLAYPLVQKDRLKNAFREFDQFETGYRQLNDLQNSLSSLLQRSWSLNPVEDMPNELRRQKDEIKKITDLTHQDSEAVEVIELIKSLEKDASLLRDMKNADMGPRHWKMIFSIACTSKLGNSAIESQSFTLQDIINVDLSKNGKIIREIISSAQREAGLQKSLSRIKEFWMNAQFGTFLHESGMILVSDWSHIQQLCSDDLEELAAMKNSTFYCYLEQDCLELESKLATFSAIVPDWADLQVNWLDLFGILGNEGKLQHLIPTESAKFRRLTSDFHDLLSRIFRLPSALDVILIPESDAAFKRMLNTVRMIKSSLSGFLEQQRELFPRFYFLGNRDLLRLLGAGSDISQVSCYLSKIFGSITDLEIDNHLIKGVYSAEGELLEIFHPIATDAVCGPHEWLNALDLEIRNTLVKDVEKCLSAISKGENFLNCIDSHVFQVLLLTWQISWTAGVDECINKGGLFNLRKSIEDKIYHLSLRPLYAENRHDRQKVRSLIIELMHCARVVTELLDAKTSTVASAIWHRAQKFYYVREKAIGKVYVKQCNSVLNYSFNYIGVPERLIYTSTMEEAFSALIEALTGGFGGCLFGPAGTGKTETIKALSQNLGKMVLVFNCDDSFDFLAMSRLIIGIAQIGAWACFDELNRLHESVLSSVTGHVKMIQDAISLKFSVIESMGRSINLNPDTGLFVTLNPGYEGRSHLPDNLKRQFREYSIIRADIPFITQVMFRVLGFRDAAALAQRLVDLFTFLSDTCSRQKHYDFGLRSVKKVLLNCTKMMNHDEKGMEETCLLRRSLTQIVLPGFNVNDECLYFRKVMEIFPQDDSIAPACSFTAQLPEACEKECVILSESFLKKCQQLYHMQTSQQAIIIMGHAGVGKTAVWKTTLRAMRNMDGLNNIIYVIDTKTMGKEGLYGEMNRATLEWKDGIFTSILRTVNDDSNNLFGSGRVWVVLDSDLDPEYIETLNSTLDDNKVLTLPTGERIPVSSNIRLILEVENLEHVTPATMTRCAILWLSIPTYSATEQLDAILAKEVKDMKVCHGVSTLLIERLQSTVGRILSRGNLSSLITKAKSLKHILGFEQSKVIPTLIRIFSNDIIMNRERLETLGEEEQIKFLIFRLYQILLDVMAGDVSASDQEIIMGSLRSVFDEHYNNLSEKAHLEMAQFVDATLKYTSFNDLLQERKQEHHNITKANTVIATVETLRYEKCISDMLKVGRPVVLCGRPGSGKTMLISNIVSQRKNFQLVSMNFSKDTSVSHIFKTLNRHMKYVDGPKGLTLCPKDSSKNVVLFCDELNLPKPDKYGAQGVILFLRQLIEKGGFWRYGVNKWVFVDRLHVIGACNPSTDFGRVHMSPRFLRHVSILFIDHPSSNALLRIYESLINHSIALTPCINPRQICEASLSVYKKCQSAFTPDSHPHYTCSPREMTRWVKGLYSTITDANATVPSLLRVWAYEAWRVFADRLVTEEEKSRFRALLTETINEFFPEQIVQLGDTSGLLFSSWISTRYEEVSRADILAFLKGKNDSFCEEKGYKLLILHDEMLNHVLRIDRVLKQVQGHAMLIGAGRTGKATMVEFVCWMNDIDFLRPSIHKKYGIAEFDSYLRNILLKCTVDEQRICLVIDDSSIRETIFLERMNTLLANSDIPDLFQEEQYDILMSSLKQKFESLGYSSFSEEDLYDWFVQQISRNLHVVFIICDSVSEKGSQIISSPALFNRCVINWVGTWSLSTLKQLSQELFKSTTVLTVPTNKDDPALQNIADMSESSLPDILSQFHQRYCFKNYQCGSPSFLLDTIWLFKRLLERKHSEMEKDKQFLVNGLKKIDEAVFSFEDLTNILKQNEAGLKSKESEARETLDKILSEQNEAEQKQAETRHIQLSLAKREEEAKHRHDLVQSDLKNFEPVMRAAQLGVKNIKKQHLTEIRSMTNPPVAVKLILEAVCSLLGHQTSNWRSIQQFVRSDEFIPKILHFDAETKLTKEANNFVKDKYLSSPEFSFEKVHRASKACGPLFQWASAQVRFGEVLEKIEPIKLEAKRLEVEALLSKEKLLTAENMAKKVEESIKQSKNDYMRIFRDMEHLRSNMNTVQAKLARSKSLINNLSEEKARWERKIERFRQKAASTIGNCLISSVMYTYFGKLDEKQRSGALEIIISLLQDNKIECDPNYDFISENMTIADQHIWLSHGLMNKSFFLNNLIMILDSDVVPYIIDPNSEVSSILSKRYGASLRTISFLESDFKRKFVNAVKFSNMLLINDADHFDPVISNVVISLTQKSKLARTARIGDLEVSLPTEFCMFLHSTDGNKTLPSFLNSRVRVVNFSISRATIQTRAVRAALTYEAPEIDFELQESIELNSSYAMRLRSLESQILNELNESKGSILESDDLIEALGKVKQESNEITIKLDKNQDVIRRVNEFSVLYANFALHCTCIYFILERFKQLHWFYEIPMWQFFSCLRDIFLSCQQVSHMDTDGRLKMLTSIAYQKLYSSFSACLSERDRRTLAFIMSSMQCYSVDMEVLSQSFQAFLAILNGWKRDDGENTLPEELADLKGFIEKGSYGAAINWAEKGFSDKISIEQLSSSNVRKSIVIATDRGSDCSSEVIRLAEAHSQSLSVIALGSPEGTAHAEQEISCCASKGGWILLQNIQMSMSWVQSFLVKKIEQQLENMDVWEKDFKIFMSCTFSGVALPPAILQQSYKVTVEGTPTILEQVKTLWKTLTAHSSEASPLIVACKFLLAWFHAILDARSRLVPVGFAKSYDFNDCDLQSGLRHIKDTVNATKHETIELICEQLHFSLGRIIYGGKVDDDEDLKIVQEICRTLFQPAAINCLTNLNEAHEFLPGLTLPKGLADEKVLSAFLDQVSEPTNYYTSWLGLPEDAIHRFEFNAIRDAVRGAIAILQ</sequence>
<dbReference type="GO" id="GO:0000070">
    <property type="term" value="P:mitotic sister chromatid segregation"/>
    <property type="evidence" value="ECO:0007669"/>
    <property type="project" value="UniProtKB-ARBA"/>
</dbReference>
<dbReference type="Pfam" id="PF08393">
    <property type="entry name" value="DHC_N2"/>
    <property type="match status" value="1"/>
</dbReference>
<dbReference type="InterPro" id="IPR013602">
    <property type="entry name" value="Dynein_heavy_linker"/>
</dbReference>
<comment type="similarity">
    <text evidence="2">Belongs to the dynein heavy chain family.</text>
</comment>
<evidence type="ECO:0000256" key="15">
    <source>
        <dbReference type="ARBA" id="ARBA00053342"/>
    </source>
</evidence>
<evidence type="ECO:0000313" key="19">
    <source>
        <dbReference type="Proteomes" id="UP000515788"/>
    </source>
</evidence>
<dbReference type="FunFam" id="3.40.50.300:FF:000996">
    <property type="entry name" value="Cytoplasmic dynein heavy chain"/>
    <property type="match status" value="1"/>
</dbReference>
<dbReference type="Gene3D" id="1.10.8.740">
    <property type="match status" value="1"/>
</dbReference>
<dbReference type="InterPro" id="IPR024317">
    <property type="entry name" value="Dynein_heavy_chain_D4_dom"/>
</dbReference>
<dbReference type="Gene3D" id="3.20.180.20">
    <property type="entry name" value="Dynein heavy chain, N-terminal domain 2"/>
    <property type="match status" value="1"/>
</dbReference>
<dbReference type="SUPFAM" id="SSF52540">
    <property type="entry name" value="P-loop containing nucleoside triphosphate hydrolases"/>
    <property type="match status" value="4"/>
</dbReference>
<comment type="function">
    <text evidence="15">Cytoplasmic dynein acts as a motor for the intracellular retrograde motility of vesicles and organelles along microtubules. Dynein has ATPase activity; the force-producing power stroke is thought to occur on release of ADP. Required to maintain uniform nuclear distribution in hyphae. May play an important role in the proper orientation of the mitotic spindle into the budding daughter cell yeast. Probably required for normal progression of the cell cycle.</text>
</comment>